<dbReference type="EMBL" id="CP013572">
    <property type="protein sequence ID" value="ANL88151.1"/>
    <property type="molecule type" value="Genomic_DNA"/>
</dbReference>
<protein>
    <submittedName>
        <fullName evidence="2">Uncharacterized protein</fullName>
    </submittedName>
</protein>
<reference evidence="2 4" key="2">
    <citation type="submission" date="2020-11" db="EMBL/GenBank/DDBJ databases">
        <title>Indigenous Rhizobia Nodulating Common beans in Western Kenya.</title>
        <authorList>
            <person name="Wekesa C.S."/>
            <person name="Oelmueller R."/>
            <person name="Furch A.C."/>
        </authorList>
    </citation>
    <scope>NUCLEOTIDE SEQUENCE [LARGE SCALE GENOMIC DNA]</scope>
    <source>
        <strain evidence="4">BS3</strain>
        <strain evidence="2">S3</strain>
        <plasmid evidence="2 4">pBS3a</plasmid>
    </source>
</reference>
<evidence type="ECO:0000313" key="1">
    <source>
        <dbReference type="EMBL" id="ANL88151.1"/>
    </source>
</evidence>
<keyword evidence="3" id="KW-1185">Reference proteome</keyword>
<gene>
    <name evidence="1" type="ORF">AMC81_PD00299</name>
    <name evidence="2" type="ORF">HER27_023555</name>
</gene>
<dbReference type="RefSeq" id="WP_008536527.1">
    <property type="nucleotide sequence ID" value="NZ_CP013530.1"/>
</dbReference>
<dbReference type="OrthoDB" id="271821at2"/>
<geneLocation type="plasmid" evidence="2 4">
    <name>pBS3a</name>
</geneLocation>
<evidence type="ECO:0000313" key="4">
    <source>
        <dbReference type="Proteomes" id="UP000540266"/>
    </source>
</evidence>
<evidence type="ECO:0000313" key="3">
    <source>
        <dbReference type="Proteomes" id="UP000078551"/>
    </source>
</evidence>
<dbReference type="Proteomes" id="UP000540266">
    <property type="component" value="Plasmid pBS3a"/>
</dbReference>
<organism evidence="2 4">
    <name type="scientific">Rhizobium phaseoli</name>
    <dbReference type="NCBI Taxonomy" id="396"/>
    <lineage>
        <taxon>Bacteria</taxon>
        <taxon>Pseudomonadati</taxon>
        <taxon>Pseudomonadota</taxon>
        <taxon>Alphaproteobacteria</taxon>
        <taxon>Hyphomicrobiales</taxon>
        <taxon>Rhizobiaceae</taxon>
        <taxon>Rhizobium/Agrobacterium group</taxon>
        <taxon>Rhizobium</taxon>
    </lineage>
</organism>
<evidence type="ECO:0000313" key="2">
    <source>
        <dbReference type="EMBL" id="QPK11541.1"/>
    </source>
</evidence>
<geneLocation type="plasmid" evidence="1 3">
    <name>pRphaN671d</name>
</geneLocation>
<keyword evidence="2" id="KW-0614">Plasmid</keyword>
<accession>A0A192TKU2</accession>
<dbReference type="Proteomes" id="UP000078551">
    <property type="component" value="Plasmid pRphaN671d"/>
</dbReference>
<dbReference type="GeneID" id="45960596"/>
<dbReference type="EMBL" id="CP064932">
    <property type="protein sequence ID" value="QPK11541.1"/>
    <property type="molecule type" value="Genomic_DNA"/>
</dbReference>
<proteinExistence type="predicted"/>
<sequence length="96" mass="11054">MGEMIVAHDIRHGLKANQQVRTDGLRRMGTYKTAYFLLQKLREAADLRRDAIKLHGTVQIDGKYVGGVLRKVTRRKSARTGARRKIRTASVCEFWR</sequence>
<dbReference type="AlphaFoldDB" id="A0A192TKU2"/>
<reference evidence="1 3" key="1">
    <citation type="submission" date="2015-11" db="EMBL/GenBank/DDBJ databases">
        <title>The limits of bacterial species coexistence and the symbiotic plasmid transference in sympatric Rhizobium populations.</title>
        <authorList>
            <person name="Perez-Carrascal O.M."/>
            <person name="VanInsberghe D."/>
            <person name="Juarez S."/>
            <person name="Polz M.F."/>
            <person name="Vinuesa P."/>
            <person name="Gonzalez V."/>
        </authorList>
    </citation>
    <scope>NUCLEOTIDE SEQUENCE [LARGE SCALE GENOMIC DNA]</scope>
    <source>
        <strain evidence="1 3">N771</strain>
        <plasmid evidence="1 3">pRphaN671d</plasmid>
    </source>
</reference>
<dbReference type="KEGG" id="rpha:AMC79_PC00273"/>
<name>A0A192TKU2_9HYPH</name>